<proteinExistence type="predicted"/>
<name>A0A2D1Q768_9CAUD</name>
<dbReference type="OrthoDB" id="1773at10239"/>
<dbReference type="Proteomes" id="UP000225660">
    <property type="component" value="Segment"/>
</dbReference>
<evidence type="ECO:0000259" key="1">
    <source>
        <dbReference type="Pfam" id="PF26449"/>
    </source>
</evidence>
<evidence type="ECO:0000313" key="2">
    <source>
        <dbReference type="EMBL" id="ATP06113.1"/>
    </source>
</evidence>
<keyword evidence="3" id="KW-1185">Reference proteome</keyword>
<dbReference type="SUPFAM" id="SSF52540">
    <property type="entry name" value="P-loop containing nucleoside triphosphate hydrolases"/>
    <property type="match status" value="1"/>
</dbReference>
<protein>
    <recommendedName>
        <fullName evidence="1">DUF8128 domain-containing protein</fullName>
    </recommendedName>
</protein>
<dbReference type="GeneID" id="40075854"/>
<evidence type="ECO:0000313" key="3">
    <source>
        <dbReference type="Proteomes" id="UP000225660"/>
    </source>
</evidence>
<reference evidence="2" key="1">
    <citation type="submission" date="2017-10" db="EMBL/GenBank/DDBJ databases">
        <title>Sequence, genome organization and annotation of the thermophilic 47,7-kb bacterophage TO-84 that infects Geobacillus stearothermophilus.</title>
        <authorList>
            <person name="Skowron P.M."/>
            <person name="Kropinski A."/>
            <person name="Los M."/>
        </authorList>
    </citation>
    <scope>NUCLEOTIDE SEQUENCE [LARGE SCALE GENOMIC DNA]</scope>
</reference>
<dbReference type="RefSeq" id="YP_009600092.1">
    <property type="nucleotide sequence ID" value="NC_041918.2"/>
</dbReference>
<dbReference type="EMBL" id="KY565347">
    <property type="protein sequence ID" value="ATP06113.1"/>
    <property type="molecule type" value="Genomic_DNA"/>
</dbReference>
<sequence length="754" mass="86016">MGVPGIFRIAICACTDADCDPDRSKHSSTSGGGTMKHFRIIPDQKIDNRHVDQMLKTLNIYKSPIQRWNGRGFDRIPFISYEIHIQKDHTTFHMTVADEIETIAKKALETAWPNASIDLAADPFQGFEPNAISRLELKHHSMFAIRVDRRENGFMHNLFESLKVMGQDDRIFIQILCIPASLDWYTSAADAYKRFKEGKMPKKIHIDGKELAREGIKLVTRGVLGVIDTIVVLTGGTPEKINLDNADRAMMMRDGGLRLETINKTKHDAFDVTIRVAIQSKNHENIMKMVAASFREFDGDNQFTYYPLDVNKMTIGWIADRKPGIKLSKDYLSTPELARIIHMPTGPIQMKWNIERIEKTQTAVPSRITTGPGILIGVHTHKGVEQTVFMPIDDWDELCLPRVAIGGMGQGKTRGFGANWLYQAVKNGFGGLAIDPAKGEIGNELAAVLDEDEFIRINIAQNPICLDWCETKYSELARGRLANTMISFFNSNADDAGVQTQRYIRAMVMGMQGNKLDELIRMMNDMAYLQKCVEKMPPGFHRATLEELINYSDARRMQILSPILNRLDMILGDPFLAKCMESDRSLDMVDILRQRKAIVIDVPKKDVGPEGVDIIVNLLSTKIDLAMTLRPDDEQFPFFIVFDEPHQYMRSHTIWKSACVESRKWRVGYVWMFHEWTQIDDKLRKIMKSALPHYHVYPSSKNTFLDLKEELQPFELDDFLKLERWHAINVIRSGGQTITPFIARMTPPPTKREI</sequence>
<organism evidence="2 3">
    <name type="scientific">Geobacillus phage TP-84</name>
    <dbReference type="NCBI Taxonomy" id="1965361"/>
    <lineage>
        <taxon>Viruses</taxon>
        <taxon>Duplodnaviria</taxon>
        <taxon>Heunggongvirae</taxon>
        <taxon>Uroviricota</taxon>
        <taxon>Caudoviricetes</taxon>
        <taxon>Saundersvirus</taxon>
        <taxon>Saundersvirus Tp84</taxon>
    </lineage>
</organism>
<dbReference type="KEGG" id="vg:40075854"/>
<accession>A0A2D1Q768</accession>
<dbReference type="InterPro" id="IPR027417">
    <property type="entry name" value="P-loop_NTPase"/>
</dbReference>
<dbReference type="Pfam" id="PF26449">
    <property type="entry name" value="DUF8128"/>
    <property type="match status" value="1"/>
</dbReference>
<feature type="domain" description="DUF8128" evidence="1">
    <location>
        <begin position="76"/>
        <end position="347"/>
    </location>
</feature>
<dbReference type="InterPro" id="IPR058441">
    <property type="entry name" value="DUF8128"/>
</dbReference>